<feature type="transmembrane region" description="Helical" evidence="1">
    <location>
        <begin position="53"/>
        <end position="71"/>
    </location>
</feature>
<evidence type="ECO:0000313" key="2">
    <source>
        <dbReference type="EMBL" id="KHG20625.1"/>
    </source>
</evidence>
<protein>
    <submittedName>
        <fullName evidence="2">Uncharacterized protein</fullName>
    </submittedName>
</protein>
<keyword evidence="3" id="KW-1185">Reference proteome</keyword>
<keyword evidence="1" id="KW-1133">Transmembrane helix</keyword>
<gene>
    <name evidence="2" type="ORF">F383_24538</name>
</gene>
<dbReference type="EMBL" id="KN416208">
    <property type="protein sequence ID" value="KHG20625.1"/>
    <property type="molecule type" value="Genomic_DNA"/>
</dbReference>
<sequence>MECLETFQSGLFRIGLNLGSTGTHPRVNRENLGRHPRKTRACELSMWQGLGRFIFSIWFVLSLFCSFYAPFDSWCSPEYKT</sequence>
<keyword evidence="1" id="KW-0472">Membrane</keyword>
<evidence type="ECO:0000313" key="3">
    <source>
        <dbReference type="Proteomes" id="UP000032142"/>
    </source>
</evidence>
<proteinExistence type="predicted"/>
<organism evidence="2 3">
    <name type="scientific">Gossypium arboreum</name>
    <name type="common">Tree cotton</name>
    <name type="synonym">Gossypium nanking</name>
    <dbReference type="NCBI Taxonomy" id="29729"/>
    <lineage>
        <taxon>Eukaryota</taxon>
        <taxon>Viridiplantae</taxon>
        <taxon>Streptophyta</taxon>
        <taxon>Embryophyta</taxon>
        <taxon>Tracheophyta</taxon>
        <taxon>Spermatophyta</taxon>
        <taxon>Magnoliopsida</taxon>
        <taxon>eudicotyledons</taxon>
        <taxon>Gunneridae</taxon>
        <taxon>Pentapetalae</taxon>
        <taxon>rosids</taxon>
        <taxon>malvids</taxon>
        <taxon>Malvales</taxon>
        <taxon>Malvaceae</taxon>
        <taxon>Malvoideae</taxon>
        <taxon>Gossypium</taxon>
    </lineage>
</organism>
<dbReference type="Proteomes" id="UP000032142">
    <property type="component" value="Unassembled WGS sequence"/>
</dbReference>
<name>A0A0B0P6D9_GOSAR</name>
<dbReference type="AlphaFoldDB" id="A0A0B0P6D9"/>
<reference evidence="3" key="1">
    <citation type="submission" date="2014-09" db="EMBL/GenBank/DDBJ databases">
        <authorList>
            <person name="Mudge J."/>
            <person name="Ramaraj T."/>
            <person name="Lindquist I.E."/>
            <person name="Bharti A.K."/>
            <person name="Sundararajan A."/>
            <person name="Cameron C.T."/>
            <person name="Woodward J.E."/>
            <person name="May G.D."/>
            <person name="Brubaker C."/>
            <person name="Broadhvest J."/>
            <person name="Wilkins T.A."/>
        </authorList>
    </citation>
    <scope>NUCLEOTIDE SEQUENCE</scope>
    <source>
        <strain evidence="3">cv. AKA8401</strain>
    </source>
</reference>
<evidence type="ECO:0000256" key="1">
    <source>
        <dbReference type="SAM" id="Phobius"/>
    </source>
</evidence>
<accession>A0A0B0P6D9</accession>
<keyword evidence="1" id="KW-0812">Transmembrane</keyword>